<keyword evidence="8 10" id="KW-1133">Transmembrane helix</keyword>
<keyword evidence="5 10" id="KW-0812">Transmembrane</keyword>
<evidence type="ECO:0000256" key="2">
    <source>
        <dbReference type="ARBA" id="ARBA00004115"/>
    </source>
</evidence>
<evidence type="ECO:0000256" key="5">
    <source>
        <dbReference type="ARBA" id="ARBA00022692"/>
    </source>
</evidence>
<protein>
    <recommendedName>
        <fullName evidence="10">Dolichyl-diphosphooligosaccharide--protein glycosyltransferase subunit 1</fullName>
    </recommendedName>
</protein>
<gene>
    <name evidence="11" type="ORF">AAFC00_001123</name>
</gene>
<proteinExistence type="inferred from homology"/>
<evidence type="ECO:0000313" key="12">
    <source>
        <dbReference type="Proteomes" id="UP001562354"/>
    </source>
</evidence>
<accession>A0ABR3PMV2</accession>
<evidence type="ECO:0000313" key="11">
    <source>
        <dbReference type="EMBL" id="KAL1310892.1"/>
    </source>
</evidence>
<comment type="caution">
    <text evidence="11">The sequence shown here is derived from an EMBL/GenBank/DDBJ whole genome shotgun (WGS) entry which is preliminary data.</text>
</comment>
<dbReference type="GeneID" id="95974826"/>
<comment type="subunit">
    <text evidence="10">Component of the oligosaccharyltransferase (OST) complex.</text>
</comment>
<dbReference type="Pfam" id="PF04597">
    <property type="entry name" value="Ribophorin_I"/>
    <property type="match status" value="1"/>
</dbReference>
<keyword evidence="12" id="KW-1185">Reference proteome</keyword>
<dbReference type="PANTHER" id="PTHR21049:SF0">
    <property type="entry name" value="DOLICHYL-DIPHOSPHOOLIGOSACCHARIDE--PROTEIN GLYCOSYLTRANSFERASE SUBUNIT 1"/>
    <property type="match status" value="1"/>
</dbReference>
<feature type="transmembrane region" description="Helical" evidence="10">
    <location>
        <begin position="468"/>
        <end position="488"/>
    </location>
</feature>
<dbReference type="InterPro" id="IPR007676">
    <property type="entry name" value="Ribophorin_I"/>
</dbReference>
<feature type="chain" id="PRO_5044970567" description="Dolichyl-diphosphooligosaccharide--protein glycosyltransferase subunit 1" evidence="10">
    <location>
        <begin position="21"/>
        <end position="494"/>
    </location>
</feature>
<evidence type="ECO:0000256" key="1">
    <source>
        <dbReference type="ARBA" id="ARBA00002791"/>
    </source>
</evidence>
<evidence type="ECO:0000256" key="8">
    <source>
        <dbReference type="ARBA" id="ARBA00022989"/>
    </source>
</evidence>
<comment type="function">
    <text evidence="1 10">Subunit of the oligosaccharyl transferase (OST) complex that catalyzes the initial transfer of a defined glycan (Glc(3)Man(9)GlcNAc(2) in eukaryotes) from the lipid carrier dolichol-pyrophosphate to an asparagine residue within an Asn-X-Ser/Thr consensus motif in nascent polypeptide chains, the first step in protein N-glycosylation. N-glycosylation occurs cotranslationally and the complex associates with the Sec61 complex at the channel-forming translocon complex that mediates protein translocation across the endoplasmic reticulum (ER). All subunits are required for a maximal enzyme activity.</text>
</comment>
<dbReference type="RefSeq" id="XP_069203741.1">
    <property type="nucleotide sequence ID" value="XM_069340270.1"/>
</dbReference>
<comment type="pathway">
    <text evidence="3 10">Protein modification; protein glycosylation.</text>
</comment>
<keyword evidence="9 10" id="KW-0472">Membrane</keyword>
<sequence>MRSLSLLASCAAALLPFAQAESNLTVPEVSKQILSSTFKPQQVFQHTNLVRTINLEKEYSRETINVVVENVDDRPQFEYYLPFEQSIIARVGGLEVKEKNRPDLVYPQPYIVGYDTYSPEEYFLITFPVSLEPKQKVTLSITYSILSALKPVPASINQADKQYVQFGFSAYVPSAYKTLKQKTKVKLPSTDAPEYTTLGVNEDGKDDPQKQGATFTYGPYTDIPAGATYVAAIRYEFTKPLLHSTLLERDVEVSHWGGNLATEERHWFENRGATLKAQFSRVAWQQMQYYHPATSALKEFQYPVMIGSTDPYFIDDIGNVSTSRFRPVNNAKEGLLELRPRYPIFGGWKYSFRVGWDSNLKNFLRKLKTGDGYVLKVPFIEGPKQGEGVEYEKVVLRIVLPEGATNVKYETSMPLIGEKLDMHRTFMDTLGRTTLKLTALNVVDDFRDRDVIVTYDYPFMAGFRKPTVIFASVLGTFSFAWVVSKLDVSIGRKA</sequence>
<name>A0ABR3PMV2_9PEZI</name>
<evidence type="ECO:0000256" key="4">
    <source>
        <dbReference type="ARBA" id="ARBA00008905"/>
    </source>
</evidence>
<dbReference type="PANTHER" id="PTHR21049">
    <property type="entry name" value="RIBOPHORIN I"/>
    <property type="match status" value="1"/>
</dbReference>
<dbReference type="Proteomes" id="UP001562354">
    <property type="component" value="Unassembled WGS sequence"/>
</dbReference>
<keyword evidence="7 10" id="KW-0256">Endoplasmic reticulum</keyword>
<feature type="signal peptide" evidence="10">
    <location>
        <begin position="1"/>
        <end position="20"/>
    </location>
</feature>
<evidence type="ECO:0000256" key="6">
    <source>
        <dbReference type="ARBA" id="ARBA00022729"/>
    </source>
</evidence>
<comment type="similarity">
    <text evidence="4 10">Belongs to the OST1 family.</text>
</comment>
<keyword evidence="6 10" id="KW-0732">Signal</keyword>
<evidence type="ECO:0000256" key="10">
    <source>
        <dbReference type="RuleBase" id="RU361143"/>
    </source>
</evidence>
<organism evidence="11 12">
    <name type="scientific">Neodothiora populina</name>
    <dbReference type="NCBI Taxonomy" id="2781224"/>
    <lineage>
        <taxon>Eukaryota</taxon>
        <taxon>Fungi</taxon>
        <taxon>Dikarya</taxon>
        <taxon>Ascomycota</taxon>
        <taxon>Pezizomycotina</taxon>
        <taxon>Dothideomycetes</taxon>
        <taxon>Dothideomycetidae</taxon>
        <taxon>Dothideales</taxon>
        <taxon>Dothioraceae</taxon>
        <taxon>Neodothiora</taxon>
    </lineage>
</organism>
<evidence type="ECO:0000256" key="3">
    <source>
        <dbReference type="ARBA" id="ARBA00004922"/>
    </source>
</evidence>
<reference evidence="11 12" key="1">
    <citation type="submission" date="2024-07" db="EMBL/GenBank/DDBJ databases">
        <title>Draft sequence of the Neodothiora populina.</title>
        <authorList>
            <person name="Drown D.D."/>
            <person name="Schuette U.S."/>
            <person name="Buechlein A.B."/>
            <person name="Rusch D.R."/>
            <person name="Winton L.W."/>
            <person name="Adams G.A."/>
        </authorList>
    </citation>
    <scope>NUCLEOTIDE SEQUENCE [LARGE SCALE GENOMIC DNA]</scope>
    <source>
        <strain evidence="11 12">CPC 39397</strain>
    </source>
</reference>
<evidence type="ECO:0000256" key="9">
    <source>
        <dbReference type="ARBA" id="ARBA00023136"/>
    </source>
</evidence>
<dbReference type="EMBL" id="JBFMKM010000003">
    <property type="protein sequence ID" value="KAL1310892.1"/>
    <property type="molecule type" value="Genomic_DNA"/>
</dbReference>
<evidence type="ECO:0000256" key="7">
    <source>
        <dbReference type="ARBA" id="ARBA00022824"/>
    </source>
</evidence>
<comment type="subcellular location">
    <subcellularLocation>
        <location evidence="2 10">Endoplasmic reticulum membrane</location>
        <topology evidence="2 10">Single-pass type I membrane protein</topology>
    </subcellularLocation>
</comment>